<gene>
    <name evidence="1" type="ORF">FCALED_LOCUS12918</name>
</gene>
<dbReference type="EMBL" id="CAJVPQ010006855">
    <property type="protein sequence ID" value="CAG8690171.1"/>
    <property type="molecule type" value="Genomic_DNA"/>
</dbReference>
<keyword evidence="2" id="KW-1185">Reference proteome</keyword>
<accession>A0A9N9HKC6</accession>
<dbReference type="OrthoDB" id="432528at2759"/>
<name>A0A9N9HKC6_9GLOM</name>
<protein>
    <submittedName>
        <fullName evidence="1">5288_t:CDS:1</fullName>
    </submittedName>
</protein>
<dbReference type="Proteomes" id="UP000789570">
    <property type="component" value="Unassembled WGS sequence"/>
</dbReference>
<feature type="non-terminal residue" evidence="1">
    <location>
        <position position="67"/>
    </location>
</feature>
<reference evidence="1" key="1">
    <citation type="submission" date="2021-06" db="EMBL/GenBank/DDBJ databases">
        <authorList>
            <person name="Kallberg Y."/>
            <person name="Tangrot J."/>
            <person name="Rosling A."/>
        </authorList>
    </citation>
    <scope>NUCLEOTIDE SEQUENCE</scope>
    <source>
        <strain evidence="1">UK204</strain>
    </source>
</reference>
<sequence length="67" mass="7329">MAKTSSVIENRKGHTAVLVSNSKIIIYGGSRILNNIINNAQVVPVMFVLNMETEQFELSVPPVTSNI</sequence>
<evidence type="ECO:0000313" key="1">
    <source>
        <dbReference type="EMBL" id="CAG8690171.1"/>
    </source>
</evidence>
<comment type="caution">
    <text evidence="1">The sequence shown here is derived from an EMBL/GenBank/DDBJ whole genome shotgun (WGS) entry which is preliminary data.</text>
</comment>
<dbReference type="Gene3D" id="2.120.10.80">
    <property type="entry name" value="Kelch-type beta propeller"/>
    <property type="match status" value="1"/>
</dbReference>
<dbReference type="InterPro" id="IPR015915">
    <property type="entry name" value="Kelch-typ_b-propeller"/>
</dbReference>
<proteinExistence type="predicted"/>
<evidence type="ECO:0000313" key="2">
    <source>
        <dbReference type="Proteomes" id="UP000789570"/>
    </source>
</evidence>
<dbReference type="AlphaFoldDB" id="A0A9N9HKC6"/>
<organism evidence="1 2">
    <name type="scientific">Funneliformis caledonium</name>
    <dbReference type="NCBI Taxonomy" id="1117310"/>
    <lineage>
        <taxon>Eukaryota</taxon>
        <taxon>Fungi</taxon>
        <taxon>Fungi incertae sedis</taxon>
        <taxon>Mucoromycota</taxon>
        <taxon>Glomeromycotina</taxon>
        <taxon>Glomeromycetes</taxon>
        <taxon>Glomerales</taxon>
        <taxon>Glomeraceae</taxon>
        <taxon>Funneliformis</taxon>
    </lineage>
</organism>